<proteinExistence type="predicted"/>
<evidence type="ECO:0000256" key="4">
    <source>
        <dbReference type="SAM" id="MobiDB-lite"/>
    </source>
</evidence>
<feature type="compositionally biased region" description="Basic residues" evidence="4">
    <location>
        <begin position="231"/>
        <end position="242"/>
    </location>
</feature>
<feature type="repeat" description="TPR" evidence="3">
    <location>
        <begin position="1660"/>
        <end position="1693"/>
    </location>
</feature>
<name>A0ABD1KIT8_9TELE</name>
<evidence type="ECO:0000313" key="5">
    <source>
        <dbReference type="EMBL" id="KAL2099075.1"/>
    </source>
</evidence>
<keyword evidence="6" id="KW-1185">Reference proteome</keyword>
<feature type="compositionally biased region" description="Low complexity" evidence="4">
    <location>
        <begin position="205"/>
        <end position="222"/>
    </location>
</feature>
<feature type="repeat" description="TPR" evidence="3">
    <location>
        <begin position="869"/>
        <end position="902"/>
    </location>
</feature>
<feature type="compositionally biased region" description="Basic residues" evidence="4">
    <location>
        <begin position="675"/>
        <end position="686"/>
    </location>
</feature>
<sequence length="1836" mass="206325">MPTKKGILKPYEELRMRREVDALLSKSKIDYQQMKARQCQEKSSHLTLPSDSCHPHGLPVQVPVAFVNAEGPPSNPQEPGTLTSADLMDFRVDLLQSPPCSVLCDTKAPIPQVQQCMHYRPGEKRASTNPPVNTQDSPVVFKPAIAQLAGTTKAVSMSQRPQPLPKPRSERLPSGQRARKARSPSEQAVDPRTRVAELCVSRQRSYTTLSSKESSESNTSEDSGSDQSARTQHKVRRKKRRTLRPVCQPKLTSEVKLPPSLKGKSTTIVHNVRSTTELLQEARTIAGVEAEGQEEVEGTVATAKTLVRAGRRTVDEIIASLQSGTCTASASDHMIKELMKQVLGDGYFADNEGVNMEAKGETFPLIRRLPRVPLFPTNIQGLAHLATWAPKTDTEEYKTIHHLCTTPASQVLPVELQLVSRVCHTSSSTSAVPLSLQQRAALQQGSEQLDALGVLSEGVPPEALTDPEQEDCVSHLSPENSLALSDWKRIAEYYVERPRIQMHGRSTPLCEREMKMFWNPAPPKFSCAPNFLRDKLFPRYQAARSGHSNEEFLCELEESAETISGSQKSMEQHCTLMRPSSAPLLNTCTDPGLRIKDDFRSIASELEVVKQLRLSLASRDALRRQQQQTLGPGISRDPATAHNQPPTKVSQGDASQSSDAEAERAADPSLLPARYHAHQRRRKGSARGRSGAEDLGHRSAPARRRGGKAVKTLQPAKLAEILRKLKEKPRALLRSESVSRLPQRHSTYGRWGSLTRWPSLPLVLDFQSFAAKRGGIAPEVVEREWVRDIWVVWFDEVFPPLDESISGMIADGQNGSAADGDWAESPEYPQELDNVDLSQTLGEGLTVADLRAEVEALGQAMAQQDTASAFHLCRRGGLYKKLGLLNQAMEDLNQAISLEPGLLNAYWHRHGIYLLRNDHTSALEDLDFIIKHAKKPADAFRSRAEIYRSRGQITHAILNYTHAIKCRPEEDENYFRRAQMYMQTNEILLAVEDYAKTYTTNPKRTDALMIHGVHYFQNANWLVALSDFTSVLRQEPGHAVARTYRGQIHAKLGHFHSAVEDFSLAVHLNPHDWLAFYHRGCLLRKREPEVALRDLSTSVLINDSKDNFSAFLHRGLIYCDLKQWKQAVADFEAVVRLDSTIAVAHVNLGLIYMLKMDQHHEAIQMFTNALRVNPTYIRAYICRAKAFHIVGNLKKALKDLTCATHMRPDAHQLYILRGQFLCDMGLFSLATRCVQYAAQMNQALGPSPLQQAAVHSFLGNNDKAMACLTDATSETPLPILILLGKTQMRARLFPDAMESFKKALALEGNMGHDRAQIYHLMGMCYMSQDLLQQACDAFSNAVKINPDYAEAYHQRGLCRMRLHQVKSVQDLNRALSINPYFFQVYLSRATYYGSRDRYSKAILNCNEAINLQPSSVRAYLYRGAFKYFLKVYNGAVEDLTTAIKLDKSCAFAYYNRAVCYHQMKEYELALRDYAIVLLLPEQREISLKVLINRGLLYVDLNDHHNALVDFLTASEKKPKDPAIHHALGVYHHRLGQLQQSVEAYTEAMRISPFSLDTYVGRGSAYMDYGHTQANKQAQRDFLSALHLNPLCINARICLAYNFQVFGCFQKAWNQFTIALEISPSSWTAYEGRAVVNLQMGNLYAAFQDISKALRHNPLRDQLLTNRGVISQCMGDKSTAMKDYQKAISVNPNYSLAYFNAANLYFFNRRFEKALEYYSKAIELDPGDESAVLNRAITLTLLRKVPEALQDFTRALQLNPYSSHVYLNRANLYCSLRKYRSAERDLTQAIDLQPSDALLYKLRADVRGQLGLTQQALQDYGTSLELQEAQESLSSAR</sequence>
<evidence type="ECO:0000256" key="3">
    <source>
        <dbReference type="PROSITE-ProRule" id="PRU00339"/>
    </source>
</evidence>
<dbReference type="InterPro" id="IPR019734">
    <property type="entry name" value="TPR_rpt"/>
</dbReference>
<accession>A0ABD1KIT8</accession>
<dbReference type="PANTHER" id="PTHR44858:SF1">
    <property type="entry name" value="UDP-N-ACETYLGLUCOSAMINE--PEPTIDE N-ACETYLGLUCOSAMINYLTRANSFERASE SPINDLY-RELATED"/>
    <property type="match status" value="1"/>
</dbReference>
<keyword evidence="1" id="KW-0677">Repeat</keyword>
<feature type="repeat" description="TPR" evidence="3">
    <location>
        <begin position="1728"/>
        <end position="1761"/>
    </location>
</feature>
<feature type="repeat" description="TPR" evidence="3">
    <location>
        <begin position="1315"/>
        <end position="1348"/>
    </location>
</feature>
<feature type="repeat" description="TPR" evidence="3">
    <location>
        <begin position="1762"/>
        <end position="1795"/>
    </location>
</feature>
<evidence type="ECO:0000256" key="2">
    <source>
        <dbReference type="ARBA" id="ARBA00022803"/>
    </source>
</evidence>
<comment type="caution">
    <text evidence="5">The sequence shown here is derived from an EMBL/GenBank/DDBJ whole genome shotgun (WGS) entry which is preliminary data.</text>
</comment>
<dbReference type="Proteomes" id="UP001591681">
    <property type="component" value="Unassembled WGS sequence"/>
</dbReference>
<gene>
    <name evidence="5" type="ORF">ACEWY4_005555</name>
</gene>
<feature type="repeat" description="TPR" evidence="3">
    <location>
        <begin position="1487"/>
        <end position="1520"/>
    </location>
</feature>
<keyword evidence="2 3" id="KW-0802">TPR repeat</keyword>
<feature type="compositionally biased region" description="Polar residues" evidence="4">
    <location>
        <begin position="151"/>
        <end position="161"/>
    </location>
</feature>
<dbReference type="PROSITE" id="PS50293">
    <property type="entry name" value="TPR_REGION"/>
    <property type="match status" value="1"/>
</dbReference>
<feature type="region of interest" description="Disordered" evidence="4">
    <location>
        <begin position="151"/>
        <end position="242"/>
    </location>
</feature>
<protein>
    <recommendedName>
        <fullName evidence="7">UDP-N-acetylglucosamine--peptide N-acetylglucosaminyltransferase SPINDLY</fullName>
    </recommendedName>
</protein>
<dbReference type="EMBL" id="JBHFQA010000005">
    <property type="protein sequence ID" value="KAL2099075.1"/>
    <property type="molecule type" value="Genomic_DNA"/>
</dbReference>
<dbReference type="PANTHER" id="PTHR44858">
    <property type="entry name" value="TETRATRICOPEPTIDE REPEAT PROTEIN 6"/>
    <property type="match status" value="1"/>
</dbReference>
<dbReference type="Pfam" id="PF13181">
    <property type="entry name" value="TPR_8"/>
    <property type="match status" value="5"/>
</dbReference>
<dbReference type="PROSITE" id="PS50005">
    <property type="entry name" value="TPR"/>
    <property type="match status" value="12"/>
</dbReference>
<evidence type="ECO:0008006" key="7">
    <source>
        <dbReference type="Google" id="ProtNLM"/>
    </source>
</evidence>
<feature type="repeat" description="TPR" evidence="3">
    <location>
        <begin position="1694"/>
        <end position="1727"/>
    </location>
</feature>
<dbReference type="InterPro" id="IPR011990">
    <property type="entry name" value="TPR-like_helical_dom_sf"/>
</dbReference>
<feature type="repeat" description="TPR" evidence="3">
    <location>
        <begin position="1039"/>
        <end position="1072"/>
    </location>
</feature>
<dbReference type="Gene3D" id="1.25.40.10">
    <property type="entry name" value="Tetratricopeptide repeat domain"/>
    <property type="match status" value="10"/>
</dbReference>
<dbReference type="InterPro" id="IPR050498">
    <property type="entry name" value="Ycf3"/>
</dbReference>
<feature type="region of interest" description="Disordered" evidence="4">
    <location>
        <begin position="623"/>
        <end position="711"/>
    </location>
</feature>
<dbReference type="Pfam" id="PF00515">
    <property type="entry name" value="TPR_1"/>
    <property type="match status" value="1"/>
</dbReference>
<dbReference type="SMART" id="SM00028">
    <property type="entry name" value="TPR"/>
    <property type="match status" value="23"/>
</dbReference>
<dbReference type="SUPFAM" id="SSF48452">
    <property type="entry name" value="TPR-like"/>
    <property type="match status" value="5"/>
</dbReference>
<feature type="repeat" description="TPR" evidence="3">
    <location>
        <begin position="1382"/>
        <end position="1415"/>
    </location>
</feature>
<feature type="repeat" description="TPR" evidence="3">
    <location>
        <begin position="971"/>
        <end position="1004"/>
    </location>
</feature>
<evidence type="ECO:0000256" key="1">
    <source>
        <dbReference type="ARBA" id="ARBA00022737"/>
    </source>
</evidence>
<feature type="repeat" description="TPR" evidence="3">
    <location>
        <begin position="1521"/>
        <end position="1554"/>
    </location>
</feature>
<feature type="compositionally biased region" description="Polar residues" evidence="4">
    <location>
        <begin position="641"/>
        <end position="659"/>
    </location>
</feature>
<reference evidence="5 6" key="1">
    <citation type="submission" date="2024-09" db="EMBL/GenBank/DDBJ databases">
        <title>A chromosome-level genome assembly of Gray's grenadier anchovy, Coilia grayii.</title>
        <authorList>
            <person name="Fu Z."/>
        </authorList>
    </citation>
    <scope>NUCLEOTIDE SEQUENCE [LARGE SCALE GENOMIC DNA]</scope>
    <source>
        <strain evidence="5">G4</strain>
        <tissue evidence="5">Muscle</tissue>
    </source>
</reference>
<organism evidence="5 6">
    <name type="scientific">Coilia grayii</name>
    <name type="common">Gray's grenadier anchovy</name>
    <dbReference type="NCBI Taxonomy" id="363190"/>
    <lineage>
        <taxon>Eukaryota</taxon>
        <taxon>Metazoa</taxon>
        <taxon>Chordata</taxon>
        <taxon>Craniata</taxon>
        <taxon>Vertebrata</taxon>
        <taxon>Euteleostomi</taxon>
        <taxon>Actinopterygii</taxon>
        <taxon>Neopterygii</taxon>
        <taxon>Teleostei</taxon>
        <taxon>Clupei</taxon>
        <taxon>Clupeiformes</taxon>
        <taxon>Clupeoidei</taxon>
        <taxon>Engraulidae</taxon>
        <taxon>Coilinae</taxon>
        <taxon>Coilia</taxon>
    </lineage>
</organism>
<dbReference type="Pfam" id="PF13432">
    <property type="entry name" value="TPR_16"/>
    <property type="match status" value="2"/>
</dbReference>
<feature type="repeat" description="TPR" evidence="3">
    <location>
        <begin position="937"/>
        <end position="970"/>
    </location>
</feature>
<evidence type="ECO:0000313" key="6">
    <source>
        <dbReference type="Proteomes" id="UP001591681"/>
    </source>
</evidence>